<keyword evidence="1" id="KW-0472">Membrane</keyword>
<evidence type="ECO:0000313" key="3">
    <source>
        <dbReference type="Proteomes" id="UP001610444"/>
    </source>
</evidence>
<keyword evidence="1" id="KW-0812">Transmembrane</keyword>
<sequence>MEYGTGHFVATSKQQRSAIHGSFAQRVRMVECAGGTLRLAAPPRGSHRSGQNDPMPLSRDQNPCAFFFLFSFFCISLQLLLSWR</sequence>
<dbReference type="GeneID" id="98154571"/>
<keyword evidence="1" id="KW-1133">Transmembrane helix</keyword>
<protein>
    <submittedName>
        <fullName evidence="2">Uncharacterized protein</fullName>
    </submittedName>
</protein>
<reference evidence="2 3" key="1">
    <citation type="submission" date="2024-07" db="EMBL/GenBank/DDBJ databases">
        <title>Section-level genome sequencing and comparative genomics of Aspergillus sections Usti and Cavernicolus.</title>
        <authorList>
            <consortium name="Lawrence Berkeley National Laboratory"/>
            <person name="Nybo J.L."/>
            <person name="Vesth T.C."/>
            <person name="Theobald S."/>
            <person name="Frisvad J.C."/>
            <person name="Larsen T.O."/>
            <person name="Kjaerboelling I."/>
            <person name="Rothschild-Mancinelli K."/>
            <person name="Lyhne E.K."/>
            <person name="Kogle M.E."/>
            <person name="Barry K."/>
            <person name="Clum A."/>
            <person name="Na H."/>
            <person name="Ledsgaard L."/>
            <person name="Lin J."/>
            <person name="Lipzen A."/>
            <person name="Kuo A."/>
            <person name="Riley R."/>
            <person name="Mondo S."/>
            <person name="LaButti K."/>
            <person name="Haridas S."/>
            <person name="Pangalinan J."/>
            <person name="Salamov A.A."/>
            <person name="Simmons B.A."/>
            <person name="Magnuson J.K."/>
            <person name="Chen J."/>
            <person name="Drula E."/>
            <person name="Henrissat B."/>
            <person name="Wiebenga A."/>
            <person name="Lubbers R.J."/>
            <person name="Gomes A.C."/>
            <person name="Macurrencykelacurrency M.R."/>
            <person name="Stajich J."/>
            <person name="Grigoriev I.V."/>
            <person name="Mortensen U.H."/>
            <person name="De vries R.P."/>
            <person name="Baker S.E."/>
            <person name="Andersen M.R."/>
        </authorList>
    </citation>
    <scope>NUCLEOTIDE SEQUENCE [LARGE SCALE GENOMIC DNA]</scope>
    <source>
        <strain evidence="2 3">CBS 756.74</strain>
    </source>
</reference>
<proteinExistence type="predicted"/>
<name>A0ABR4KQH7_9EURO</name>
<feature type="transmembrane region" description="Helical" evidence="1">
    <location>
        <begin position="65"/>
        <end position="83"/>
    </location>
</feature>
<organism evidence="2 3">
    <name type="scientific">Aspergillus pseudodeflectus</name>
    <dbReference type="NCBI Taxonomy" id="176178"/>
    <lineage>
        <taxon>Eukaryota</taxon>
        <taxon>Fungi</taxon>
        <taxon>Dikarya</taxon>
        <taxon>Ascomycota</taxon>
        <taxon>Pezizomycotina</taxon>
        <taxon>Eurotiomycetes</taxon>
        <taxon>Eurotiomycetidae</taxon>
        <taxon>Eurotiales</taxon>
        <taxon>Aspergillaceae</taxon>
        <taxon>Aspergillus</taxon>
        <taxon>Aspergillus subgen. Nidulantes</taxon>
    </lineage>
</organism>
<evidence type="ECO:0000256" key="1">
    <source>
        <dbReference type="SAM" id="Phobius"/>
    </source>
</evidence>
<dbReference type="EMBL" id="JBFXLR010000011">
    <property type="protein sequence ID" value="KAL2854526.1"/>
    <property type="molecule type" value="Genomic_DNA"/>
</dbReference>
<evidence type="ECO:0000313" key="2">
    <source>
        <dbReference type="EMBL" id="KAL2854526.1"/>
    </source>
</evidence>
<dbReference type="RefSeq" id="XP_070901390.1">
    <property type="nucleotide sequence ID" value="XM_071039407.1"/>
</dbReference>
<dbReference type="Proteomes" id="UP001610444">
    <property type="component" value="Unassembled WGS sequence"/>
</dbReference>
<accession>A0ABR4KQH7</accession>
<gene>
    <name evidence="2" type="ORF">BJX68DRAFT_231868</name>
</gene>
<keyword evidence="3" id="KW-1185">Reference proteome</keyword>
<comment type="caution">
    <text evidence="2">The sequence shown here is derived from an EMBL/GenBank/DDBJ whole genome shotgun (WGS) entry which is preliminary data.</text>
</comment>